<dbReference type="GO" id="GO:0070034">
    <property type="term" value="F:telomerase RNA binding"/>
    <property type="evidence" value="ECO:0007669"/>
    <property type="project" value="TreeGrafter"/>
</dbReference>
<dbReference type="AlphaFoldDB" id="A0A9Q8QJS1"/>
<evidence type="ECO:0000256" key="10">
    <source>
        <dbReference type="ARBA" id="ARBA00022918"/>
    </source>
</evidence>
<dbReference type="EC" id="2.7.7.49" evidence="2 13"/>
<evidence type="ECO:0000256" key="4">
    <source>
        <dbReference type="ARBA" id="ARBA00022454"/>
    </source>
</evidence>
<dbReference type="CDD" id="cd01648">
    <property type="entry name" value="TERT"/>
    <property type="match status" value="1"/>
</dbReference>
<feature type="compositionally biased region" description="Basic residues" evidence="14">
    <location>
        <begin position="1"/>
        <end position="11"/>
    </location>
</feature>
<evidence type="ECO:0000256" key="7">
    <source>
        <dbReference type="ARBA" id="ARBA00022723"/>
    </source>
</evidence>
<comment type="catalytic activity">
    <reaction evidence="12 13">
        <text>DNA(n) + a 2'-deoxyribonucleoside 5'-triphosphate = DNA(n+1) + diphosphate</text>
        <dbReference type="Rhea" id="RHEA:22508"/>
        <dbReference type="Rhea" id="RHEA-COMP:17339"/>
        <dbReference type="Rhea" id="RHEA-COMP:17340"/>
        <dbReference type="ChEBI" id="CHEBI:33019"/>
        <dbReference type="ChEBI" id="CHEBI:61560"/>
        <dbReference type="ChEBI" id="CHEBI:173112"/>
        <dbReference type="EC" id="2.7.7.49"/>
    </reaction>
</comment>
<dbReference type="GO" id="GO:0003720">
    <property type="term" value="F:telomerase activity"/>
    <property type="evidence" value="ECO:0007669"/>
    <property type="project" value="InterPro"/>
</dbReference>
<evidence type="ECO:0000256" key="14">
    <source>
        <dbReference type="SAM" id="MobiDB-lite"/>
    </source>
</evidence>
<dbReference type="PRINTS" id="PR01365">
    <property type="entry name" value="TELOMERASERT"/>
</dbReference>
<evidence type="ECO:0000256" key="6">
    <source>
        <dbReference type="ARBA" id="ARBA00022695"/>
    </source>
</evidence>
<comment type="subcellular location">
    <subcellularLocation>
        <location evidence="13">Nucleus</location>
    </subcellularLocation>
    <subcellularLocation>
        <location evidence="13">Chromosome</location>
        <location evidence="13">Telomere</location>
    </subcellularLocation>
</comment>
<dbReference type="Pfam" id="PF12009">
    <property type="entry name" value="Telomerase_RBD"/>
    <property type="match status" value="1"/>
</dbReference>
<keyword evidence="7 13" id="KW-0479">Metal-binding</keyword>
<dbReference type="InterPro" id="IPR003545">
    <property type="entry name" value="Telomerase_RT"/>
</dbReference>
<keyword evidence="8 13" id="KW-0460">Magnesium</keyword>
<evidence type="ECO:0000256" key="3">
    <source>
        <dbReference type="ARBA" id="ARBA00016182"/>
    </source>
</evidence>
<keyword evidence="17" id="KW-1185">Reference proteome</keyword>
<gene>
    <name evidence="16" type="primary">EST2</name>
    <name evidence="16" type="ORF">JDV02_007080</name>
</gene>
<keyword evidence="6 13" id="KW-0548">Nucleotidyltransferase</keyword>
<comment type="function">
    <text evidence="13">Telomerase is a ribonucleoprotein enzyme essential for the replication of chromosome termini in most eukaryotes. It elongates telomeres. It is a reverse transcriptase that adds simple sequence repeats to chromosome ends by copying a template sequence within the RNA component of the enzyme.</text>
</comment>
<dbReference type="Gene3D" id="1.10.357.90">
    <property type="match status" value="1"/>
</dbReference>
<evidence type="ECO:0000256" key="5">
    <source>
        <dbReference type="ARBA" id="ARBA00022679"/>
    </source>
</evidence>
<dbReference type="GO" id="GO:0046872">
    <property type="term" value="F:metal ion binding"/>
    <property type="evidence" value="ECO:0007669"/>
    <property type="project" value="UniProtKB-KW"/>
</dbReference>
<accession>A0A9Q8QJS1</accession>
<dbReference type="GeneID" id="72069029"/>
<evidence type="ECO:0000256" key="8">
    <source>
        <dbReference type="ARBA" id="ARBA00022842"/>
    </source>
</evidence>
<keyword evidence="10 13" id="KW-0695">RNA-directed DNA polymerase</keyword>
<dbReference type="Gene3D" id="1.10.132.70">
    <property type="match status" value="1"/>
</dbReference>
<keyword evidence="11 13" id="KW-0539">Nucleus</keyword>
<protein>
    <recommendedName>
        <fullName evidence="3 13">Telomerase reverse transcriptase</fullName>
        <ecNumber evidence="2 13">2.7.7.49</ecNumber>
    </recommendedName>
    <alternativeName>
        <fullName evidence="13">Telomerase catalytic subunit</fullName>
    </alternativeName>
</protein>
<dbReference type="PANTHER" id="PTHR12066">
    <property type="entry name" value="TELOMERASE REVERSE TRANSCRIPTASE"/>
    <property type="match status" value="1"/>
</dbReference>
<dbReference type="InterPro" id="IPR021891">
    <property type="entry name" value="Telomerase_RBD"/>
</dbReference>
<dbReference type="Proteomes" id="UP000829364">
    <property type="component" value="Chromosome 6"/>
</dbReference>
<evidence type="ECO:0000313" key="16">
    <source>
        <dbReference type="EMBL" id="UNI21053.1"/>
    </source>
</evidence>
<dbReference type="GO" id="GO:0000333">
    <property type="term" value="C:telomerase catalytic core complex"/>
    <property type="evidence" value="ECO:0007669"/>
    <property type="project" value="TreeGrafter"/>
</dbReference>
<evidence type="ECO:0000256" key="2">
    <source>
        <dbReference type="ARBA" id="ARBA00012493"/>
    </source>
</evidence>
<evidence type="ECO:0000259" key="15">
    <source>
        <dbReference type="PROSITE" id="PS50878"/>
    </source>
</evidence>
<evidence type="ECO:0000256" key="9">
    <source>
        <dbReference type="ARBA" id="ARBA00022895"/>
    </source>
</evidence>
<sequence>MSRGMKRKRAHHEAEHENNKKENGRGANDASRNAHSQRPHAESPVSRDLLKQYYPKVQTLRDYVLCRLPGTSRLRRKKITSLGNGPQCGEVEPRLAGVLDSTLVCSRDEQAGSKDEKDSAYKQYLSFSQRGDESCVTLTDATAGAYSVQAEIVDFVIWLLFRRQGTGADRPKHILCDGYIKGANAREAADSGIHNICRRHPNSHVDTLKQAPWTHLLVLLGKSGEEIMVNLLVGCSVFSAVEAGLGNYYQLSGLPLSELDLSKPASALAAAAQTEAKRASDIIFVRSRIFYAKPAITAQGRVHIGFKHIHVLNRCRYARPLSRPGDGPSPSDVERTKHNDAKAIKVMMYMFPRQFGLHNVFTSDTNRWETTQRFQDYTLRETEIAGLLEKHPKHPSLQGSPHPKIPKRLRGAPLGLVRKLQVLHHRCSYTELLRHHCPTFLDGRRRSRGDNSQFGAAMHGTLRPSHSADRLACQAGRRAKRRTRNAQPSSQVHLPSSITSFVELASPVPQVSAFCQAALSKLIPSGFWGEGDTMYHNKTTFLRSVDRFIKLRRFESMTLHDIAQGLRVADLDWLQPPGQQGRRQCQSDTNKRLEIFLEFLYYVFDSLLIPLIRTNFYVTESNTHRYQVFYFRHDVWRLVAEPAMAGLKRAMFEELPTAEARQLLDVRKLGFSQIRLLPKGKKMRPIMNLRRKQLSRTSSKILGPSINSVLGPVHTVLKFEKDTNPLKLGSTLFSVSDMYTRLKRFKKLLGCGQRQLYFAKVDVRAAFDTIPQAAVVNLMSTVPLASQYNIMKHAEVLPGERTMAQPDKPATKPMKRWRAVASPSGAFKPFSERVEDDLARAKKHTVFVDTVFRKSWNAQTVLQLLTQHVEQNVVKVGKKFYRQKTGIPQGSVLSSFLCNYFYADLEAQHLGFLDTPDCLVMRLIDDFLVITLDKSKAIRFVEVMHRGLPEYGVGVSREKTLVNFDVTLADGAVARVSDGAGFPYCGTRIDCRTLDITKDRSRDEAAGIVNSLTVEYGRSPGQNFQRKILNAFKIQSHLMFYDTAHNSTATVLQSLHDAFRGTARKMWAYVRCLPRHQQPNAGLIMRTITKVAEVAFLILSSKTRKMRYPQYICEIRKGEVTATAYGAFQEILERKQAGYGEVLEWLRSQKTRDWLRSNSSVGARH</sequence>
<dbReference type="KEGG" id="ptkz:JDV02_007080"/>
<dbReference type="InterPro" id="IPR000477">
    <property type="entry name" value="RT_dom"/>
</dbReference>
<dbReference type="GO" id="GO:0000781">
    <property type="term" value="C:chromosome, telomeric region"/>
    <property type="evidence" value="ECO:0007669"/>
    <property type="project" value="UniProtKB-SubCell"/>
</dbReference>
<dbReference type="Pfam" id="PF21399">
    <property type="entry name" value="TERT_C"/>
    <property type="match status" value="1"/>
</dbReference>
<reference evidence="16" key="1">
    <citation type="submission" date="2021-11" db="EMBL/GenBank/DDBJ databases">
        <title>Purpureocillium_takamizusanense_genome.</title>
        <authorList>
            <person name="Nguyen N.-H."/>
        </authorList>
    </citation>
    <scope>NUCLEOTIDE SEQUENCE</scope>
    <source>
        <strain evidence="16">PT3</strain>
    </source>
</reference>
<feature type="region of interest" description="Disordered" evidence="14">
    <location>
        <begin position="1"/>
        <end position="49"/>
    </location>
</feature>
<evidence type="ECO:0000313" key="17">
    <source>
        <dbReference type="Proteomes" id="UP000829364"/>
    </source>
</evidence>
<keyword evidence="4 13" id="KW-0158">Chromosome</keyword>
<dbReference type="PROSITE" id="PS50878">
    <property type="entry name" value="RT_POL"/>
    <property type="match status" value="1"/>
</dbReference>
<keyword evidence="9 13" id="KW-0779">Telomere</keyword>
<dbReference type="SMART" id="SM00975">
    <property type="entry name" value="Telomerase_RBD"/>
    <property type="match status" value="1"/>
</dbReference>
<dbReference type="RefSeq" id="XP_047844534.1">
    <property type="nucleotide sequence ID" value="XM_047988536.1"/>
</dbReference>
<name>A0A9Q8QJS1_9HYPO</name>
<dbReference type="GO" id="GO:0007004">
    <property type="term" value="P:telomere maintenance via telomerase"/>
    <property type="evidence" value="ECO:0007669"/>
    <property type="project" value="TreeGrafter"/>
</dbReference>
<evidence type="ECO:0000256" key="12">
    <source>
        <dbReference type="ARBA" id="ARBA00048173"/>
    </source>
</evidence>
<comment type="similarity">
    <text evidence="1 13">Belongs to the reverse transcriptase family. Telomerase subfamily.</text>
</comment>
<keyword evidence="5 13" id="KW-0808">Transferase</keyword>
<evidence type="ECO:0000256" key="13">
    <source>
        <dbReference type="RuleBase" id="RU365061"/>
    </source>
</evidence>
<feature type="region of interest" description="Disordered" evidence="14">
    <location>
        <begin position="444"/>
        <end position="469"/>
    </location>
</feature>
<feature type="domain" description="Reverse transcriptase" evidence="15">
    <location>
        <begin position="658"/>
        <end position="989"/>
    </location>
</feature>
<dbReference type="PANTHER" id="PTHR12066:SF0">
    <property type="entry name" value="TELOMERASE REVERSE TRANSCRIPTASE"/>
    <property type="match status" value="1"/>
</dbReference>
<dbReference type="GO" id="GO:0042162">
    <property type="term" value="F:telomeric DNA binding"/>
    <property type="evidence" value="ECO:0007669"/>
    <property type="project" value="TreeGrafter"/>
</dbReference>
<dbReference type="OrthoDB" id="289721at2759"/>
<feature type="compositionally biased region" description="Basic and acidic residues" evidence="14">
    <location>
        <begin position="12"/>
        <end position="24"/>
    </location>
</feature>
<evidence type="ECO:0000256" key="1">
    <source>
        <dbReference type="ARBA" id="ARBA00008001"/>
    </source>
</evidence>
<dbReference type="Pfam" id="PF00078">
    <property type="entry name" value="RVT_1"/>
    <property type="match status" value="1"/>
</dbReference>
<proteinExistence type="inferred from homology"/>
<dbReference type="InterPro" id="IPR049139">
    <property type="entry name" value="TERT_C"/>
</dbReference>
<evidence type="ECO:0000256" key="11">
    <source>
        <dbReference type="ARBA" id="ARBA00023242"/>
    </source>
</evidence>
<organism evidence="16 17">
    <name type="scientific">Purpureocillium takamizusanense</name>
    <dbReference type="NCBI Taxonomy" id="2060973"/>
    <lineage>
        <taxon>Eukaryota</taxon>
        <taxon>Fungi</taxon>
        <taxon>Dikarya</taxon>
        <taxon>Ascomycota</taxon>
        <taxon>Pezizomycotina</taxon>
        <taxon>Sordariomycetes</taxon>
        <taxon>Hypocreomycetidae</taxon>
        <taxon>Hypocreales</taxon>
        <taxon>Ophiocordycipitaceae</taxon>
        <taxon>Purpureocillium</taxon>
    </lineage>
</organism>
<dbReference type="EMBL" id="CP086359">
    <property type="protein sequence ID" value="UNI21053.1"/>
    <property type="molecule type" value="Genomic_DNA"/>
</dbReference>